<dbReference type="InterPro" id="IPR013783">
    <property type="entry name" value="Ig-like_fold"/>
</dbReference>
<comment type="similarity">
    <text evidence="1">Belongs to the glycosyl hydrolase 3 family.</text>
</comment>
<dbReference type="GO" id="GO:0016787">
    <property type="term" value="F:hydrolase activity"/>
    <property type="evidence" value="ECO:0007669"/>
    <property type="project" value="UniProtKB-KW"/>
</dbReference>
<feature type="chain" id="PRO_5045921415" evidence="3">
    <location>
        <begin position="29"/>
        <end position="901"/>
    </location>
</feature>
<evidence type="ECO:0000313" key="6">
    <source>
        <dbReference type="Proteomes" id="UP001284601"/>
    </source>
</evidence>
<dbReference type="Gene3D" id="2.60.40.10">
    <property type="entry name" value="Immunoglobulins"/>
    <property type="match status" value="1"/>
</dbReference>
<dbReference type="Gene3D" id="3.40.50.1700">
    <property type="entry name" value="Glycoside hydrolase family 3 C-terminal domain"/>
    <property type="match status" value="1"/>
</dbReference>
<reference evidence="5 6" key="2">
    <citation type="submission" date="2023-10" db="EMBL/GenBank/DDBJ databases">
        <authorList>
            <person name="Han X.F."/>
        </authorList>
    </citation>
    <scope>NUCLEOTIDE SEQUENCE [LARGE SCALE GENOMIC DNA]</scope>
    <source>
        <strain evidence="5 6">KCTC 39840</strain>
    </source>
</reference>
<dbReference type="Pfam" id="PF01915">
    <property type="entry name" value="Glyco_hydro_3_C"/>
    <property type="match status" value="1"/>
</dbReference>
<evidence type="ECO:0000256" key="3">
    <source>
        <dbReference type="SAM" id="SignalP"/>
    </source>
</evidence>
<protein>
    <submittedName>
        <fullName evidence="5">Glycoside hydrolase family 3 C-terminal domain-containing protein</fullName>
    </submittedName>
</protein>
<organism evidence="5 6">
    <name type="scientific">Conexibacter stalactiti</name>
    <dbReference type="NCBI Taxonomy" id="1940611"/>
    <lineage>
        <taxon>Bacteria</taxon>
        <taxon>Bacillati</taxon>
        <taxon>Actinomycetota</taxon>
        <taxon>Thermoleophilia</taxon>
        <taxon>Solirubrobacterales</taxon>
        <taxon>Conexibacteraceae</taxon>
        <taxon>Conexibacter</taxon>
    </lineage>
</organism>
<dbReference type="InterPro" id="IPR017853">
    <property type="entry name" value="GH"/>
</dbReference>
<dbReference type="PRINTS" id="PR00133">
    <property type="entry name" value="GLHYDRLASE3"/>
</dbReference>
<accession>A0ABU4HNV0</accession>
<keyword evidence="3" id="KW-0732">Signal</keyword>
<dbReference type="SMART" id="SM01217">
    <property type="entry name" value="Fn3_like"/>
    <property type="match status" value="1"/>
</dbReference>
<keyword evidence="6" id="KW-1185">Reference proteome</keyword>
<evidence type="ECO:0000256" key="1">
    <source>
        <dbReference type="ARBA" id="ARBA00005336"/>
    </source>
</evidence>
<dbReference type="Pfam" id="PF00933">
    <property type="entry name" value="Glyco_hydro_3"/>
    <property type="match status" value="1"/>
</dbReference>
<dbReference type="InterPro" id="IPR050288">
    <property type="entry name" value="Cellulose_deg_GH3"/>
</dbReference>
<dbReference type="SMART" id="SM00758">
    <property type="entry name" value="PA14"/>
    <property type="match status" value="1"/>
</dbReference>
<dbReference type="Proteomes" id="UP001284601">
    <property type="component" value="Unassembled WGS sequence"/>
</dbReference>
<dbReference type="Pfam" id="PF07691">
    <property type="entry name" value="PA14"/>
    <property type="match status" value="1"/>
</dbReference>
<dbReference type="SUPFAM" id="SSF52279">
    <property type="entry name" value="Beta-D-glucan exohydrolase, C-terminal domain"/>
    <property type="match status" value="1"/>
</dbReference>
<feature type="signal peptide" evidence="3">
    <location>
        <begin position="1"/>
        <end position="28"/>
    </location>
</feature>
<evidence type="ECO:0000256" key="2">
    <source>
        <dbReference type="ARBA" id="ARBA00022801"/>
    </source>
</evidence>
<dbReference type="PANTHER" id="PTHR42715">
    <property type="entry name" value="BETA-GLUCOSIDASE"/>
    <property type="match status" value="1"/>
</dbReference>
<feature type="domain" description="PA14" evidence="4">
    <location>
        <begin position="450"/>
        <end position="614"/>
    </location>
</feature>
<keyword evidence="2 5" id="KW-0378">Hydrolase</keyword>
<dbReference type="EMBL" id="JAWSTH010000014">
    <property type="protein sequence ID" value="MDW5594215.1"/>
    <property type="molecule type" value="Genomic_DNA"/>
</dbReference>
<dbReference type="SUPFAM" id="SSF56988">
    <property type="entry name" value="Anthrax protective antigen"/>
    <property type="match status" value="1"/>
</dbReference>
<dbReference type="SUPFAM" id="SSF51445">
    <property type="entry name" value="(Trans)glycosidases"/>
    <property type="match status" value="1"/>
</dbReference>
<dbReference type="InterPro" id="IPR026891">
    <property type="entry name" value="Fn3-like"/>
</dbReference>
<dbReference type="InterPro" id="IPR001764">
    <property type="entry name" value="Glyco_hydro_3_N"/>
</dbReference>
<dbReference type="RefSeq" id="WP_318596486.1">
    <property type="nucleotide sequence ID" value="NZ_JAWSTH010000014.1"/>
</dbReference>
<sequence>MPGTLGRLAAVFGATVALLLTTFATAHAQSGEPWRNTSLSPDRRADLLSDAMTLEQKLRLFVANPSPPSPELGIPSRKEKDGCCGISLRTDLGVPTTSLPKGVALASTFSGTFARRFGFQIGQESWHTGFAGSTAPTADLVRSPHFGRQGESFGEDPLLGGRLPAGVVRGVQRQPGVYSLAKHYIGNYQETARSVVNEVLDERTLRELYGRQWEIIVKQGDPGAAMCAFQRVNGTYACASRHLLTDVLKVDWEFPGWVSSDFNACPDYGAFEQGADVCAPDLGTLEGLAAAVAEGTISAARLDDMVHRVLRTFFAQGVYDNPPPGTLDTPSQDLPAGQVPDQILDRGERLARTIAREGAVLLKNEGDALPLAEAEESIAVIGPDADWYIDMFGSPFVPNPARLTTLLEGIEDRAGGDVSYTPGADPTRYGDTFGGPAPVPSGVLRPADGSAEQGLNASWYIGFRGDDPQGDPFLARVEDQVNLRTGTGGLTASFGLNPSQAPLLPLPLIVNPVTATWEGTLTPAQSGTYQLGMRAMGSFRVFVDGQELIARNQVTLDNYLAPIELQAGESYAIRIVYRTDGPSQCCGPPRPNTAVRFAWVPPSAEASPQIEEAVEAARDADVAVVVANTFEGEDADRHSLQLPQDQDRLISAVAEANPNTVVVLLNGGPVTMPWLDDVPAVLEAWFPGEAQGRAVADLLFGDVSPSGKLPVTFPATEDQPEQLGIENPSLQFGNEDPTTVFDEGIFIGYRGYDERGLTPLFPFGHGLSYTEFGYSRLQVSNPRLATRSRAGRDGRVRVLVRNEGERTGTEIVQVYHGELPAQVDTPPRQLLGWARVTLRPGQQRWATIPVRLGTADHLLSYWRTTAAPPRFGAWVTPSGSVPIYVGASSRDIRQQGTMTVR</sequence>
<dbReference type="InterPro" id="IPR011658">
    <property type="entry name" value="PA14_dom"/>
</dbReference>
<dbReference type="PANTHER" id="PTHR42715:SF10">
    <property type="entry name" value="BETA-GLUCOSIDASE"/>
    <property type="match status" value="1"/>
</dbReference>
<proteinExistence type="inferred from homology"/>
<name>A0ABU4HNV0_9ACTN</name>
<evidence type="ECO:0000259" key="4">
    <source>
        <dbReference type="PROSITE" id="PS51820"/>
    </source>
</evidence>
<reference evidence="6" key="1">
    <citation type="submission" date="2023-07" db="EMBL/GenBank/DDBJ databases">
        <title>Conexibacter stalactiti sp. nov., isolated from stalactites in a lava cave and emended description of the genus Conexibacter.</title>
        <authorList>
            <person name="Lee S.D."/>
        </authorList>
    </citation>
    <scope>NUCLEOTIDE SEQUENCE [LARGE SCALE GENOMIC DNA]</scope>
    <source>
        <strain evidence="6">KCTC 39840</strain>
    </source>
</reference>
<dbReference type="InterPro" id="IPR037524">
    <property type="entry name" value="PA14/GLEYA"/>
</dbReference>
<dbReference type="Gene3D" id="2.60.120.260">
    <property type="entry name" value="Galactose-binding domain-like"/>
    <property type="match status" value="1"/>
</dbReference>
<comment type="caution">
    <text evidence="5">The sequence shown here is derived from an EMBL/GenBank/DDBJ whole genome shotgun (WGS) entry which is preliminary data.</text>
</comment>
<dbReference type="InterPro" id="IPR036881">
    <property type="entry name" value="Glyco_hydro_3_C_sf"/>
</dbReference>
<dbReference type="PROSITE" id="PS51820">
    <property type="entry name" value="PA14"/>
    <property type="match status" value="1"/>
</dbReference>
<gene>
    <name evidence="5" type="ORF">R7226_07705</name>
</gene>
<dbReference type="InterPro" id="IPR002772">
    <property type="entry name" value="Glyco_hydro_3_C"/>
</dbReference>
<evidence type="ECO:0000313" key="5">
    <source>
        <dbReference type="EMBL" id="MDW5594215.1"/>
    </source>
</evidence>
<dbReference type="Gene3D" id="3.20.20.300">
    <property type="entry name" value="Glycoside hydrolase, family 3, N-terminal domain"/>
    <property type="match status" value="1"/>
</dbReference>
<dbReference type="InterPro" id="IPR036962">
    <property type="entry name" value="Glyco_hydro_3_N_sf"/>
</dbReference>
<dbReference type="Pfam" id="PF14310">
    <property type="entry name" value="Fn3-like"/>
    <property type="match status" value="1"/>
</dbReference>